<dbReference type="SUPFAM" id="SSF51445">
    <property type="entry name" value="(Trans)glycosidases"/>
    <property type="match status" value="1"/>
</dbReference>
<feature type="region of interest" description="Disordered" evidence="1">
    <location>
        <begin position="1"/>
        <end position="24"/>
    </location>
</feature>
<comment type="caution">
    <text evidence="2">The sequence shown here is derived from an EMBL/GenBank/DDBJ whole genome shotgun (WGS) entry which is preliminary data.</text>
</comment>
<dbReference type="Proteomes" id="UP000624325">
    <property type="component" value="Unassembled WGS sequence"/>
</dbReference>
<gene>
    <name evidence="2" type="ORF">Air01nite_19160</name>
</gene>
<sequence length="937" mass="102604">MTRLGMDELGWRPVDHETGDGESRVTAGETVLALRWPRLVVAAPEEQSHIAQWRLIPGGSLADRTDEEAGLRAGYFETDLDDTTWYAASRVNEVGFGFPTWEGESYAGYLWYRTRIARPAGNGPLAVTLGSPLERRRLAWRVFADGAEVTARPVEAGMVTVDLPDGDDDLLIAVQLRVEPVFGADRVREREGWRSVDKYCYQTVHRAGAFTVLDAVDAVRDADRLTLTYPGGVTATVTYEATDDLVRQRLTLAGDGPWISQVLLAEQAVDGADYHAEGAWALWGRHFQAATHPAAVTYRGESGPVSAFWPGRRIGAGRELSAPDVVVGIGPTDSGEANVRAVFERIGRERTPYRIYDPYGWYQISHANEPKIELSDAMMGDIDSLVDRLAGAGATFDAISLDCGWNDPDDLARFNPATFADGPASVQATVKRHGLDLILWVSPSDGARAFRHEIGLHNPGVEAALAGNAAFPWRLCPAAEPWRAQFRDALLHHVTVTGATGFKVDGTELWCVNPAHDHASGIHSLYATTEALIDTFEAVIAAGGPFLMLYWGLRSPWWLRYGATLWERDYLVEAAGPSGVPAWNVRLGVASSQDVGQQSYWSTIPAHQQDSLGVWISTTLWASRQGAAQWEDGQVLDVARGSLLNQVWGDLRMAGDDRLAAQFALEERRRPELTGSGRPVGRAWIDEAYGYAWSSDAGTWVVLSRPGATGTVELEVPAGRRGVHLDYVTEGATARATLDGGVLRVAQSGGSVAAFYLSTEDGPASAGEEPFVPSTYSWTRTAQRRDAPDENRVKAAYLGRAPQIATWMKGENPDELTLERILPCVPAVDRTLETVERQWSGEVEVDTDRRCAVVTSAVRDGAAWHHDRLHELVDVRLEVDGTPVEPDRWPDFHHEQAGSWSSVVDTFTLPAGRHTVRATVRTLLPDTVGSVTQLWVR</sequence>
<accession>A0ABQ4BZ66</accession>
<evidence type="ECO:0000256" key="1">
    <source>
        <dbReference type="SAM" id="MobiDB-lite"/>
    </source>
</evidence>
<proteinExistence type="predicted"/>
<evidence type="ECO:0008006" key="4">
    <source>
        <dbReference type="Google" id="ProtNLM"/>
    </source>
</evidence>
<reference evidence="2 3" key="1">
    <citation type="submission" date="2021-01" db="EMBL/GenBank/DDBJ databases">
        <title>Whole genome shotgun sequence of Asanoa iriomotensis NBRC 100142.</title>
        <authorList>
            <person name="Komaki H."/>
            <person name="Tamura T."/>
        </authorList>
    </citation>
    <scope>NUCLEOTIDE SEQUENCE [LARGE SCALE GENOMIC DNA]</scope>
    <source>
        <strain evidence="2 3">NBRC 100142</strain>
    </source>
</reference>
<dbReference type="InterPro" id="IPR013785">
    <property type="entry name" value="Aldolase_TIM"/>
</dbReference>
<name>A0ABQ4BZ66_9ACTN</name>
<dbReference type="Gene3D" id="3.20.20.70">
    <property type="entry name" value="Aldolase class I"/>
    <property type="match status" value="1"/>
</dbReference>
<protein>
    <recommendedName>
        <fullName evidence="4">Alpha-galactosidase</fullName>
    </recommendedName>
</protein>
<dbReference type="RefSeq" id="WP_203701629.1">
    <property type="nucleotide sequence ID" value="NZ_BAAALU010000001.1"/>
</dbReference>
<evidence type="ECO:0000313" key="2">
    <source>
        <dbReference type="EMBL" id="GIF55821.1"/>
    </source>
</evidence>
<dbReference type="InterPro" id="IPR017853">
    <property type="entry name" value="GH"/>
</dbReference>
<evidence type="ECO:0000313" key="3">
    <source>
        <dbReference type="Proteomes" id="UP000624325"/>
    </source>
</evidence>
<feature type="compositionally biased region" description="Basic and acidic residues" evidence="1">
    <location>
        <begin position="1"/>
        <end position="23"/>
    </location>
</feature>
<dbReference type="EMBL" id="BONC01000010">
    <property type="protein sequence ID" value="GIF55821.1"/>
    <property type="molecule type" value="Genomic_DNA"/>
</dbReference>
<keyword evidence="3" id="KW-1185">Reference proteome</keyword>
<organism evidence="2 3">
    <name type="scientific">Asanoa iriomotensis</name>
    <dbReference type="NCBI Taxonomy" id="234613"/>
    <lineage>
        <taxon>Bacteria</taxon>
        <taxon>Bacillati</taxon>
        <taxon>Actinomycetota</taxon>
        <taxon>Actinomycetes</taxon>
        <taxon>Micromonosporales</taxon>
        <taxon>Micromonosporaceae</taxon>
        <taxon>Asanoa</taxon>
    </lineage>
</organism>